<evidence type="ECO:0000256" key="24">
    <source>
        <dbReference type="ARBA" id="ARBA00076705"/>
    </source>
</evidence>
<organism evidence="30 31">
    <name type="scientific">Callorhinus ursinus</name>
    <name type="common">Northern fur seal</name>
    <dbReference type="NCBI Taxonomy" id="34884"/>
    <lineage>
        <taxon>Eukaryota</taxon>
        <taxon>Metazoa</taxon>
        <taxon>Chordata</taxon>
        <taxon>Craniata</taxon>
        <taxon>Vertebrata</taxon>
        <taxon>Euteleostomi</taxon>
        <taxon>Mammalia</taxon>
        <taxon>Eutheria</taxon>
        <taxon>Laurasiatheria</taxon>
        <taxon>Carnivora</taxon>
        <taxon>Caniformia</taxon>
        <taxon>Pinnipedia</taxon>
        <taxon>Otariidae</taxon>
        <taxon>Callorhinus</taxon>
    </lineage>
</organism>
<dbReference type="Pfam" id="PF13868">
    <property type="entry name" value="TPH"/>
    <property type="match status" value="1"/>
</dbReference>
<feature type="region of interest" description="Disordered" evidence="27">
    <location>
        <begin position="77"/>
        <end position="123"/>
    </location>
</feature>
<evidence type="ECO:0000256" key="8">
    <source>
        <dbReference type="ARBA" id="ARBA00022723"/>
    </source>
</evidence>
<dbReference type="PANTHER" id="PTHR31183">
    <property type="entry name" value="TRICHOPLEIN KERATIN FILAMENT-BINDING PROTEIN FAMILY MEMBER"/>
    <property type="match status" value="1"/>
</dbReference>
<name>A0A3Q7RNK5_CALUR</name>
<proteinExistence type="inferred from homology"/>
<evidence type="ECO:0000256" key="1">
    <source>
        <dbReference type="ARBA" id="ARBA00004109"/>
    </source>
</evidence>
<feature type="compositionally biased region" description="Pro residues" evidence="27">
    <location>
        <begin position="311"/>
        <end position="326"/>
    </location>
</feature>
<dbReference type="FunFam" id="3.30.890.10:FF:000001">
    <property type="entry name" value="methyl-CpG-binding domain protein 1 isoform X7"/>
    <property type="match status" value="1"/>
</dbReference>
<evidence type="ECO:0000256" key="11">
    <source>
        <dbReference type="ARBA" id="ARBA00022794"/>
    </source>
</evidence>
<dbReference type="GO" id="GO:0016607">
    <property type="term" value="C:nuclear speck"/>
    <property type="evidence" value="ECO:0007669"/>
    <property type="project" value="UniProtKB-SubCell"/>
</dbReference>
<keyword evidence="11" id="KW-0970">Cilium biogenesis/degradation</keyword>
<keyword evidence="15 26" id="KW-0175">Coiled coil</keyword>
<evidence type="ECO:0000256" key="26">
    <source>
        <dbReference type="SAM" id="Coils"/>
    </source>
</evidence>
<dbReference type="AlphaFoldDB" id="A0A3Q7RNK5"/>
<evidence type="ECO:0000256" key="17">
    <source>
        <dbReference type="ARBA" id="ARBA00023125"/>
    </source>
</evidence>
<keyword evidence="6" id="KW-1017">Isopeptide bond</keyword>
<dbReference type="PROSITE" id="PS50982">
    <property type="entry name" value="MBD"/>
    <property type="match status" value="1"/>
</dbReference>
<feature type="domain" description="MBD" evidence="28">
    <location>
        <begin position="1"/>
        <end position="69"/>
    </location>
</feature>
<feature type="coiled-coil region" evidence="26">
    <location>
        <begin position="911"/>
        <end position="945"/>
    </location>
</feature>
<keyword evidence="8" id="KW-0479">Metal-binding</keyword>
<sequence>MAEDWLDCPALGPGWKRREVFRKSGATCGRSDTYYQSPTGDRIRSKVELTRYLGPACDLTLFDFKQGILCYPAPKPQSLAVPSRKRKKPSRPAKTRKRQVGPQKGEVRKEAPRDETKADADTAPASLPAPGCCENCGISFSGDGTRRQRLKTLCKDCRAQRIAFNREQRMFKRVGCGECAACRVTEDCGACSTCLLQLPHDVASGLFCKCEQRRCLRIVERSRGCGVCRGCQTREDCGRCRVCLRPPRPGLRRQWRCVQRRCLRHLAHRLRRHHQRCQRRPPLAVAPPAGKRSRRRGGCDSKMAARRRPPRAQPLPPVPPSQPPESPELHPRALAPSPPAEFIYYCVDEDELQPYTNRRQNRKCGACAACLRRMDCGHCDFCCDKPKFGGSNQKRQKCRWRQCLQFAMKRLLPSVWAGSEDGAGPPPPYSRRKRPGSTRRPRLGQILKTSLTTPTARSGRAQTPMKQETGSGFVLPPPGTDLVFLREGASSPVQVPGPASASTEALLQEAQCPGLSWVVALPQVKQEKADAQEDWTPGTAILTSPVLLSGCPSKAVDPGLPPVKQEPLDPEEDKEEESKDDSASDSAPEEEAGGAGTPVITEIFSLGGTRLRDTAVWLPRGRERGRRRPGQGRGEDRADSAPRLREEVASTGVYGHHGDGTDFGPSHLPLTLQGAPWQPDLCIAEAGPAGLHCWETAADAAPIPRDSKMYSQRFGIVQREVKGPTPKVVIVRAKPPQVHGAEQHLERIQRSHQKHHAILASIKSKERDRLKVEWDQHNDRKFVDSLVKARIKDAMQGFMINTEERRNKLRELLASEESGYFTEMQLKEGTIEEKKDRMRDKTRLLKEKKEKERQDLVAEKLDQQFRERCEELRAELFCIHQKKVCEERKAQIAFNEELKRQKLVEEQMFSKLWEEDRLAKEKREAEEARRQKELVENTRLGLNAQITGIKAQRQAEQQLKEEEARFVENDKAQVKLENEQDKLKKRKTKQEIRAALQKALREKIEHIQQEYREEQDLNMKLVQRALQDLEEEADKKKQKREEMAREQEIYRQYVAQRREEERAQENELDRVLEAEKEKKLAEKDKELRLEKEARRQLVNEVMCTRKLQVQEKLQRKAKEQEERAMEQERINEGLRELNREEKENFARRSSLVQEYRKQLRMQISYQQQAREAQKEEERREVEAGRAANKICQDKVREILSFHQVLPHNIHPMRRACPDKLPP</sequence>
<evidence type="ECO:0000256" key="4">
    <source>
        <dbReference type="ARBA" id="ARBA00004324"/>
    </source>
</evidence>
<evidence type="ECO:0000256" key="27">
    <source>
        <dbReference type="SAM" id="MobiDB-lite"/>
    </source>
</evidence>
<feature type="compositionally biased region" description="Basic and acidic residues" evidence="27">
    <location>
        <begin position="105"/>
        <end position="120"/>
    </location>
</feature>
<comment type="similarity">
    <text evidence="21">Belongs to the CFAP53 family.</text>
</comment>
<keyword evidence="16" id="KW-0969">Cilium</keyword>
<keyword evidence="9" id="KW-0677">Repeat</keyword>
<feature type="domain" description="CXXC-type" evidence="29">
    <location>
        <begin position="356"/>
        <end position="404"/>
    </location>
</feature>
<dbReference type="CTD" id="4152"/>
<dbReference type="InterPro" id="IPR016177">
    <property type="entry name" value="DNA-bd_dom_sf"/>
</dbReference>
<dbReference type="InterPro" id="IPR002857">
    <property type="entry name" value="Znf_CXXC"/>
</dbReference>
<dbReference type="GO" id="GO:0030030">
    <property type="term" value="P:cell projection organization"/>
    <property type="evidence" value="ECO:0007669"/>
    <property type="project" value="UniProtKB-KW"/>
</dbReference>
<evidence type="ECO:0000256" key="2">
    <source>
        <dbReference type="ARBA" id="ARBA00004138"/>
    </source>
</evidence>
<feature type="region of interest" description="Disordered" evidence="27">
    <location>
        <begin position="552"/>
        <end position="599"/>
    </location>
</feature>
<dbReference type="CDD" id="cd01396">
    <property type="entry name" value="MeCP2_MBD"/>
    <property type="match status" value="1"/>
</dbReference>
<keyword evidence="18" id="KW-0804">Transcription</keyword>
<evidence type="ECO:0000256" key="10">
    <source>
        <dbReference type="ARBA" id="ARBA00022771"/>
    </source>
</evidence>
<dbReference type="RefSeq" id="XP_025742156.1">
    <property type="nucleotide sequence ID" value="XM_025886371.1"/>
</dbReference>
<dbReference type="SMART" id="SM00391">
    <property type="entry name" value="MBD"/>
    <property type="match status" value="1"/>
</dbReference>
<dbReference type="GO" id="GO:0005694">
    <property type="term" value="C:chromosome"/>
    <property type="evidence" value="ECO:0007669"/>
    <property type="project" value="UniProtKB-SubCell"/>
</dbReference>
<dbReference type="SUPFAM" id="SSF54171">
    <property type="entry name" value="DNA-binding domain"/>
    <property type="match status" value="1"/>
</dbReference>
<evidence type="ECO:0000256" key="21">
    <source>
        <dbReference type="ARBA" id="ARBA00033747"/>
    </source>
</evidence>
<dbReference type="PROSITE" id="PS51058">
    <property type="entry name" value="ZF_CXXC"/>
    <property type="match status" value="3"/>
</dbReference>
<dbReference type="InterPro" id="IPR043597">
    <property type="entry name" value="TPH_dom"/>
</dbReference>
<feature type="region of interest" description="Disordered" evidence="27">
    <location>
        <begin position="616"/>
        <end position="644"/>
    </location>
</feature>
<dbReference type="Gene3D" id="3.30.890.10">
    <property type="entry name" value="Methyl-cpg-binding Protein 2, Chain A"/>
    <property type="match status" value="1"/>
</dbReference>
<gene>
    <name evidence="31" type="primary">MBD1</name>
</gene>
<keyword evidence="17" id="KW-0238">DNA-binding</keyword>
<feature type="coiled-coil region" evidence="26">
    <location>
        <begin position="831"/>
        <end position="859"/>
    </location>
</feature>
<evidence type="ECO:0000256" key="3">
    <source>
        <dbReference type="ARBA" id="ARBA00004286"/>
    </source>
</evidence>
<evidence type="ECO:0000256" key="16">
    <source>
        <dbReference type="ARBA" id="ARBA00023069"/>
    </source>
</evidence>
<evidence type="ECO:0000259" key="28">
    <source>
        <dbReference type="PROSITE" id="PS50982"/>
    </source>
</evidence>
<keyword evidence="14" id="KW-0805">Transcription regulation</keyword>
<keyword evidence="19" id="KW-0539">Nucleus</keyword>
<keyword evidence="10 25" id="KW-0863">Zinc-finger</keyword>
<evidence type="ECO:0000256" key="25">
    <source>
        <dbReference type="PROSITE-ProRule" id="PRU00509"/>
    </source>
</evidence>
<evidence type="ECO:0000256" key="12">
    <source>
        <dbReference type="ARBA" id="ARBA00022833"/>
    </source>
</evidence>
<evidence type="ECO:0000256" key="5">
    <source>
        <dbReference type="ARBA" id="ARBA00022454"/>
    </source>
</evidence>
<feature type="domain" description="CXXC-type" evidence="29">
    <location>
        <begin position="217"/>
        <end position="263"/>
    </location>
</feature>
<feature type="compositionally biased region" description="Basic and acidic residues" evidence="27">
    <location>
        <begin position="633"/>
        <end position="644"/>
    </location>
</feature>
<evidence type="ECO:0000256" key="13">
    <source>
        <dbReference type="ARBA" id="ARBA00022843"/>
    </source>
</evidence>
<feature type="compositionally biased region" description="Basic residues" evidence="27">
    <location>
        <begin position="430"/>
        <end position="442"/>
    </location>
</feature>
<keyword evidence="7" id="KW-0597">Phosphoprotein</keyword>
<evidence type="ECO:0000256" key="7">
    <source>
        <dbReference type="ARBA" id="ARBA00022553"/>
    </source>
</evidence>
<evidence type="ECO:0000256" key="20">
    <source>
        <dbReference type="ARBA" id="ARBA00023273"/>
    </source>
</evidence>
<dbReference type="GO" id="GO:0003677">
    <property type="term" value="F:DNA binding"/>
    <property type="evidence" value="ECO:0007669"/>
    <property type="project" value="UniProtKB-KW"/>
</dbReference>
<evidence type="ECO:0000256" key="15">
    <source>
        <dbReference type="ARBA" id="ARBA00023054"/>
    </source>
</evidence>
<evidence type="ECO:0000256" key="22">
    <source>
        <dbReference type="ARBA" id="ARBA00033773"/>
    </source>
</evidence>
<dbReference type="GO" id="GO:0005930">
    <property type="term" value="C:axoneme"/>
    <property type="evidence" value="ECO:0007669"/>
    <property type="project" value="UniProtKB-ARBA"/>
</dbReference>
<dbReference type="GeneID" id="112834927"/>
<keyword evidence="20" id="KW-0966">Cell projection</keyword>
<dbReference type="Pfam" id="PF02008">
    <property type="entry name" value="zf-CXXC"/>
    <property type="match status" value="3"/>
</dbReference>
<dbReference type="GO" id="GO:0016363">
    <property type="term" value="C:nuclear matrix"/>
    <property type="evidence" value="ECO:0007669"/>
    <property type="project" value="UniProtKB-SubCell"/>
</dbReference>
<feature type="region of interest" description="Disordered" evidence="27">
    <location>
        <begin position="274"/>
        <end position="333"/>
    </location>
</feature>
<evidence type="ECO:0000259" key="29">
    <source>
        <dbReference type="PROSITE" id="PS51058"/>
    </source>
</evidence>
<comment type="subcellular location">
    <subcellularLocation>
        <location evidence="2">Cell projection</location>
        <location evidence="2">Cilium</location>
    </subcellularLocation>
    <subcellularLocation>
        <location evidence="3">Chromosome</location>
    </subcellularLocation>
    <subcellularLocation>
        <location evidence="1">Nucleus matrix</location>
    </subcellularLocation>
    <subcellularLocation>
        <location evidence="4">Nucleus speckle</location>
    </subcellularLocation>
</comment>
<keyword evidence="12" id="KW-0862">Zinc</keyword>
<evidence type="ECO:0000256" key="19">
    <source>
        <dbReference type="ARBA" id="ARBA00023242"/>
    </source>
</evidence>
<dbReference type="InterPro" id="IPR043596">
    <property type="entry name" value="CFAP53/TCHP"/>
</dbReference>
<keyword evidence="5" id="KW-0158">Chromosome</keyword>
<dbReference type="Proteomes" id="UP000286641">
    <property type="component" value="Unplaced"/>
</dbReference>
<evidence type="ECO:0000256" key="6">
    <source>
        <dbReference type="ARBA" id="ARBA00022499"/>
    </source>
</evidence>
<feature type="compositionally biased region" description="Polar residues" evidence="27">
    <location>
        <begin position="447"/>
        <end position="470"/>
    </location>
</feature>
<feature type="domain" description="CXXC-type" evidence="29">
    <location>
        <begin position="169"/>
        <end position="216"/>
    </location>
</feature>
<keyword evidence="30" id="KW-1185">Reference proteome</keyword>
<dbReference type="GO" id="GO:0008270">
    <property type="term" value="F:zinc ion binding"/>
    <property type="evidence" value="ECO:0007669"/>
    <property type="project" value="UniProtKB-KW"/>
</dbReference>
<evidence type="ECO:0000256" key="9">
    <source>
        <dbReference type="ARBA" id="ARBA00022737"/>
    </source>
</evidence>
<evidence type="ECO:0000256" key="23">
    <source>
        <dbReference type="ARBA" id="ARBA00069818"/>
    </source>
</evidence>
<reference evidence="31" key="2">
    <citation type="submission" date="2025-08" db="UniProtKB">
        <authorList>
            <consortium name="RefSeq"/>
        </authorList>
    </citation>
    <scope>IDENTIFICATION</scope>
    <source>
        <tissue evidence="31">Blood</tissue>
    </source>
</reference>
<protein>
    <recommendedName>
        <fullName evidence="22">Cilia- and flagella-associated protein 53</fullName>
    </recommendedName>
    <alternativeName>
        <fullName evidence="23">Methyl-CpG-binding domain protein 1</fullName>
    </alternativeName>
    <alternativeName>
        <fullName evidence="24">Methyl-CpG-binding protein MBD1</fullName>
    </alternativeName>
</protein>
<evidence type="ECO:0000256" key="18">
    <source>
        <dbReference type="ARBA" id="ARBA00023163"/>
    </source>
</evidence>
<dbReference type="Pfam" id="PF01429">
    <property type="entry name" value="MBD"/>
    <property type="match status" value="1"/>
</dbReference>
<dbReference type="InterPro" id="IPR001739">
    <property type="entry name" value="Methyl_CpG_DNA-bd"/>
</dbReference>
<feature type="region of interest" description="Disordered" evidence="27">
    <location>
        <begin position="416"/>
        <end position="476"/>
    </location>
</feature>
<feature type="coiled-coil region" evidence="26">
    <location>
        <begin position="969"/>
        <end position="1144"/>
    </location>
</feature>
<evidence type="ECO:0000313" key="30">
    <source>
        <dbReference type="Proteomes" id="UP000286641"/>
    </source>
</evidence>
<dbReference type="PANTHER" id="PTHR31183:SF1">
    <property type="entry name" value="CILIA- AND FLAGELLA-ASSOCIATED PROTEIN 53"/>
    <property type="match status" value="1"/>
</dbReference>
<dbReference type="InParanoid" id="A0A3Q7RNK5"/>
<reference key="1">
    <citation type="submission" date="2019-01" db="UniProtKB">
        <authorList>
            <consortium name="RefSeq"/>
        </authorList>
    </citation>
    <scope>IDENTIFICATION</scope>
</reference>
<keyword evidence="13" id="KW-0832">Ubl conjugation</keyword>
<feature type="compositionally biased region" description="Basic residues" evidence="27">
    <location>
        <begin position="83"/>
        <end position="99"/>
    </location>
</feature>
<accession>A0A3Q7RNK5</accession>
<evidence type="ECO:0000313" key="31">
    <source>
        <dbReference type="RefSeq" id="XP_025742156.1"/>
    </source>
</evidence>
<evidence type="ECO:0000256" key="14">
    <source>
        <dbReference type="ARBA" id="ARBA00023015"/>
    </source>
</evidence>